<accession>A0A1J1LSL2</accession>
<evidence type="ECO:0000313" key="2">
    <source>
        <dbReference type="EMBL" id="CUR35391.1"/>
    </source>
</evidence>
<evidence type="ECO:0000313" key="3">
    <source>
        <dbReference type="Proteomes" id="UP000184315"/>
    </source>
</evidence>
<dbReference type="RefSeq" id="WP_072722372.1">
    <property type="nucleotide sequence ID" value="NZ_LN889815.1"/>
</dbReference>
<reference evidence="3" key="1">
    <citation type="submission" date="2015-10" db="EMBL/GenBank/DDBJ databases">
        <authorList>
            <person name="Regsiter A."/>
            <person name="william w."/>
        </authorList>
    </citation>
    <scope>NUCLEOTIDE SEQUENCE [LARGE SCALE GENOMIC DNA]</scope>
</reference>
<protein>
    <submittedName>
        <fullName evidence="2">FraH-related protein</fullName>
    </submittedName>
</protein>
<dbReference type="OrthoDB" id="424711at2"/>
<dbReference type="Gene3D" id="2.60.200.20">
    <property type="match status" value="1"/>
</dbReference>
<dbReference type="SUPFAM" id="SSF49879">
    <property type="entry name" value="SMAD/FHA domain"/>
    <property type="match status" value="1"/>
</dbReference>
<dbReference type="Proteomes" id="UP000184315">
    <property type="component" value="Unassembled WGS sequence"/>
</dbReference>
<evidence type="ECO:0000259" key="1">
    <source>
        <dbReference type="PROSITE" id="PS50006"/>
    </source>
</evidence>
<proteinExistence type="predicted"/>
<dbReference type="Pfam" id="PF00498">
    <property type="entry name" value="FHA"/>
    <property type="match status" value="1"/>
</dbReference>
<dbReference type="AlphaFoldDB" id="A0A1J1LSL2"/>
<keyword evidence="3" id="KW-1185">Reference proteome</keyword>
<dbReference type="InterPro" id="IPR008984">
    <property type="entry name" value="SMAD_FHA_dom_sf"/>
</dbReference>
<sequence length="187" mass="20550">MLKCPVCSSDITTEEEMCLNCGYELKPQPLIIDAPPPVSPVPIPALVELSTVETTSIIPEPLEFSPNDKIPITSANIILKRGGTKTTQMFSIEGERVIIGRFDPDSGPVDIDLGCLPESEAEYISRHHAEIRQDGSGEYFIKDLSAKNGTFFRASGQSKFQRVIDEQVIHDGDEIALGNVQFEFRVG</sequence>
<feature type="domain" description="FHA" evidence="1">
    <location>
        <begin position="97"/>
        <end position="157"/>
    </location>
</feature>
<dbReference type="CDD" id="cd00060">
    <property type="entry name" value="FHA"/>
    <property type="match status" value="1"/>
</dbReference>
<dbReference type="SMART" id="SM00240">
    <property type="entry name" value="FHA"/>
    <property type="match status" value="1"/>
</dbReference>
<dbReference type="PROSITE" id="PS50006">
    <property type="entry name" value="FHA_DOMAIN"/>
    <property type="match status" value="1"/>
</dbReference>
<gene>
    <name evidence="2" type="ORF">PL9214670017</name>
</gene>
<dbReference type="EMBL" id="CZDF01000174">
    <property type="protein sequence ID" value="CUR35391.1"/>
    <property type="molecule type" value="Genomic_DNA"/>
</dbReference>
<dbReference type="STRING" id="671072.PL9214670017"/>
<name>A0A1J1LSL2_9CYAN</name>
<organism evidence="2 3">
    <name type="scientific">Planktothrix tepida PCC 9214</name>
    <dbReference type="NCBI Taxonomy" id="671072"/>
    <lineage>
        <taxon>Bacteria</taxon>
        <taxon>Bacillati</taxon>
        <taxon>Cyanobacteriota</taxon>
        <taxon>Cyanophyceae</taxon>
        <taxon>Oscillatoriophycideae</taxon>
        <taxon>Oscillatoriales</taxon>
        <taxon>Microcoleaceae</taxon>
        <taxon>Planktothrix</taxon>
    </lineage>
</organism>
<dbReference type="InterPro" id="IPR000253">
    <property type="entry name" value="FHA_dom"/>
</dbReference>